<sequence>MTCQFMKDLTVNEHCPCPAMETYLKNQHAVLDHPLIQSFLEENSHRQLLAEYACHPSSEAKEALDRAFHSFLSSIRLLQYVSKTIRWEAVQFDKKQRRYTDKHVYHDGRNDYDESFLSHTAVKEGLSLETQVTEKEVHLEKKIENKELYEGLSFLTPRQIEVLQLLYDKGLTTKEAAAHLHITQQGVSKINRQALKKLKICLERTSYGHPV</sequence>
<organism evidence="2 3">
    <name type="scientific">Sinobaca qinghaiensis</name>
    <dbReference type="NCBI Taxonomy" id="342944"/>
    <lineage>
        <taxon>Bacteria</taxon>
        <taxon>Bacillati</taxon>
        <taxon>Bacillota</taxon>
        <taxon>Bacilli</taxon>
        <taxon>Bacillales</taxon>
        <taxon>Sporolactobacillaceae</taxon>
        <taxon>Sinobaca</taxon>
    </lineage>
</organism>
<evidence type="ECO:0000313" key="2">
    <source>
        <dbReference type="EMBL" id="RKD76054.1"/>
    </source>
</evidence>
<dbReference type="Pfam" id="PF04545">
    <property type="entry name" value="Sigma70_r4"/>
    <property type="match status" value="1"/>
</dbReference>
<keyword evidence="3" id="KW-1185">Reference proteome</keyword>
<dbReference type="AlphaFoldDB" id="A0A419V7H8"/>
<dbReference type="NCBIfam" id="TIGR02937">
    <property type="entry name" value="sigma70-ECF"/>
    <property type="match status" value="1"/>
</dbReference>
<protein>
    <submittedName>
        <fullName evidence="2">RNA polymerase sigma factor (Sigma-70 family)</fullName>
    </submittedName>
</protein>
<dbReference type="InterPro" id="IPR013324">
    <property type="entry name" value="RNA_pol_sigma_r3/r4-like"/>
</dbReference>
<proteinExistence type="predicted"/>
<evidence type="ECO:0000259" key="1">
    <source>
        <dbReference type="Pfam" id="PF04545"/>
    </source>
</evidence>
<dbReference type="OrthoDB" id="2942336at2"/>
<evidence type="ECO:0000313" key="3">
    <source>
        <dbReference type="Proteomes" id="UP000285120"/>
    </source>
</evidence>
<dbReference type="InterPro" id="IPR014284">
    <property type="entry name" value="RNA_pol_sigma-70_dom"/>
</dbReference>
<dbReference type="SUPFAM" id="SSF88659">
    <property type="entry name" value="Sigma3 and sigma4 domains of RNA polymerase sigma factors"/>
    <property type="match status" value="1"/>
</dbReference>
<accession>A0A419V7H8</accession>
<comment type="caution">
    <text evidence="2">The sequence shown here is derived from an EMBL/GenBank/DDBJ whole genome shotgun (WGS) entry which is preliminary data.</text>
</comment>
<feature type="domain" description="RNA polymerase sigma-70 region 4" evidence="1">
    <location>
        <begin position="152"/>
        <end position="199"/>
    </location>
</feature>
<dbReference type="Gene3D" id="1.20.140.160">
    <property type="match status" value="1"/>
</dbReference>
<dbReference type="EMBL" id="RAPK01000006">
    <property type="protein sequence ID" value="RKD76054.1"/>
    <property type="molecule type" value="Genomic_DNA"/>
</dbReference>
<dbReference type="GO" id="GO:0006352">
    <property type="term" value="P:DNA-templated transcription initiation"/>
    <property type="evidence" value="ECO:0007669"/>
    <property type="project" value="InterPro"/>
</dbReference>
<dbReference type="Proteomes" id="UP000285120">
    <property type="component" value="Unassembled WGS sequence"/>
</dbReference>
<gene>
    <name evidence="2" type="ORF">ATL39_0266</name>
</gene>
<dbReference type="RefSeq" id="WP_120191475.1">
    <property type="nucleotide sequence ID" value="NZ_RAPK01000006.1"/>
</dbReference>
<name>A0A419V7H8_9BACL</name>
<dbReference type="GO" id="GO:0003700">
    <property type="term" value="F:DNA-binding transcription factor activity"/>
    <property type="evidence" value="ECO:0007669"/>
    <property type="project" value="InterPro"/>
</dbReference>
<dbReference type="InterPro" id="IPR007630">
    <property type="entry name" value="RNA_pol_sigma70_r4"/>
</dbReference>
<reference evidence="2 3" key="1">
    <citation type="submission" date="2018-09" db="EMBL/GenBank/DDBJ databases">
        <title>Genomic Encyclopedia of Archaeal and Bacterial Type Strains, Phase II (KMG-II): from individual species to whole genera.</title>
        <authorList>
            <person name="Goeker M."/>
        </authorList>
    </citation>
    <scope>NUCLEOTIDE SEQUENCE [LARGE SCALE GENOMIC DNA]</scope>
    <source>
        <strain evidence="2 3">DSM 17008</strain>
    </source>
</reference>